<dbReference type="Proteomes" id="UP000620559">
    <property type="component" value="Unassembled WGS sequence"/>
</dbReference>
<feature type="chain" id="PRO_5035163109" evidence="1">
    <location>
        <begin position="22"/>
        <end position="141"/>
    </location>
</feature>
<keyword evidence="3" id="KW-1185">Reference proteome</keyword>
<dbReference type="PROSITE" id="PS51257">
    <property type="entry name" value="PROKAR_LIPOPROTEIN"/>
    <property type="match status" value="1"/>
</dbReference>
<organism evidence="2 3">
    <name type="scientific">Plectonema cf. radiosum LEGE 06105</name>
    <dbReference type="NCBI Taxonomy" id="945769"/>
    <lineage>
        <taxon>Bacteria</taxon>
        <taxon>Bacillati</taxon>
        <taxon>Cyanobacteriota</taxon>
        <taxon>Cyanophyceae</taxon>
        <taxon>Oscillatoriophycideae</taxon>
        <taxon>Oscillatoriales</taxon>
        <taxon>Microcoleaceae</taxon>
        <taxon>Plectonema</taxon>
    </lineage>
</organism>
<proteinExistence type="predicted"/>
<keyword evidence="1" id="KW-0732">Signal</keyword>
<feature type="signal peptide" evidence="1">
    <location>
        <begin position="1"/>
        <end position="21"/>
    </location>
</feature>
<reference evidence="2" key="1">
    <citation type="submission" date="2020-10" db="EMBL/GenBank/DDBJ databases">
        <authorList>
            <person name="Castelo-Branco R."/>
            <person name="Eusebio N."/>
            <person name="Adriana R."/>
            <person name="Vieira A."/>
            <person name="Brugerolle De Fraissinette N."/>
            <person name="Rezende De Castro R."/>
            <person name="Schneider M.P."/>
            <person name="Vasconcelos V."/>
            <person name="Leao P.N."/>
        </authorList>
    </citation>
    <scope>NUCLEOTIDE SEQUENCE</scope>
    <source>
        <strain evidence="2">LEGE 06105</strain>
    </source>
</reference>
<comment type="caution">
    <text evidence="2">The sequence shown here is derived from an EMBL/GenBank/DDBJ whole genome shotgun (WGS) entry which is preliminary data.</text>
</comment>
<dbReference type="EMBL" id="JADEWL010000036">
    <property type="protein sequence ID" value="MBE9213572.1"/>
    <property type="molecule type" value="Genomic_DNA"/>
</dbReference>
<sequence length="141" mass="15700">MKLTSILSMAFVLGCITFSQAVQVKKTVAETSKYSDSTLASNQGSTVARKLKFSLTNLKQGINRLPINSREWVEMKVKGDYVTEMILKTQNGSSSKLRIKQDRLGGSNTTGEGSWYFKSNGCMCWEDEEGQQSVCTEECFN</sequence>
<evidence type="ECO:0000313" key="2">
    <source>
        <dbReference type="EMBL" id="MBE9213572.1"/>
    </source>
</evidence>
<accession>A0A8J7F2B4</accession>
<gene>
    <name evidence="2" type="ORF">IQ247_12990</name>
</gene>
<name>A0A8J7F2B4_9CYAN</name>
<evidence type="ECO:0000313" key="3">
    <source>
        <dbReference type="Proteomes" id="UP000620559"/>
    </source>
</evidence>
<dbReference type="AlphaFoldDB" id="A0A8J7F2B4"/>
<evidence type="ECO:0000256" key="1">
    <source>
        <dbReference type="SAM" id="SignalP"/>
    </source>
</evidence>
<protein>
    <submittedName>
        <fullName evidence="2">Uncharacterized protein</fullName>
    </submittedName>
</protein>
<dbReference type="RefSeq" id="WP_193920612.1">
    <property type="nucleotide sequence ID" value="NZ_JADEWL010000036.1"/>
</dbReference>